<protein>
    <submittedName>
        <fullName evidence="1">Uncharacterized protein</fullName>
    </submittedName>
</protein>
<proteinExistence type="predicted"/>
<name>A0A1G2KZZ1_9BACT</name>
<reference evidence="1 2" key="1">
    <citation type="journal article" date="2016" name="Nat. Commun.">
        <title>Thousands of microbial genomes shed light on interconnected biogeochemical processes in an aquifer system.</title>
        <authorList>
            <person name="Anantharaman K."/>
            <person name="Brown C.T."/>
            <person name="Hug L.A."/>
            <person name="Sharon I."/>
            <person name="Castelle C.J."/>
            <person name="Probst A.J."/>
            <person name="Thomas B.C."/>
            <person name="Singh A."/>
            <person name="Wilkins M.J."/>
            <person name="Karaoz U."/>
            <person name="Brodie E.L."/>
            <person name="Williams K.H."/>
            <person name="Hubbard S.S."/>
            <person name="Banfield J.F."/>
        </authorList>
    </citation>
    <scope>NUCLEOTIDE SEQUENCE [LARGE SCALE GENOMIC DNA]</scope>
</reference>
<dbReference type="EMBL" id="MHQN01000006">
    <property type="protein sequence ID" value="OHA04009.1"/>
    <property type="molecule type" value="Genomic_DNA"/>
</dbReference>
<evidence type="ECO:0000313" key="1">
    <source>
        <dbReference type="EMBL" id="OHA04009.1"/>
    </source>
</evidence>
<accession>A0A1G2KZZ1</accession>
<organism evidence="1 2">
    <name type="scientific">Candidatus Sungbacteria bacterium RIFCSPHIGHO2_02_FULL_53_17</name>
    <dbReference type="NCBI Taxonomy" id="1802275"/>
    <lineage>
        <taxon>Bacteria</taxon>
        <taxon>Candidatus Sungiibacteriota</taxon>
    </lineage>
</organism>
<dbReference type="AlphaFoldDB" id="A0A1G2KZZ1"/>
<evidence type="ECO:0000313" key="2">
    <source>
        <dbReference type="Proteomes" id="UP000177177"/>
    </source>
</evidence>
<dbReference type="Proteomes" id="UP000177177">
    <property type="component" value="Unassembled WGS sequence"/>
</dbReference>
<gene>
    <name evidence="1" type="ORF">A3C92_03645</name>
</gene>
<sequence>MQYAVANFAYGTGPYLRTTELALAINRERAVRGLPELGVIVPWVYGEKQRRIMREAFADAPLENVLLDKRLGGMLGTIFYGEHTYEQALRLWVERHDALSGEVRRHLSGEIAVEDVRGNTRTVRGSDIVIEISRAGRLAYGVAPVYAVAFGYVSEIMDKVRTIPQEAIALDRELARRAAVLARGVEQSYVFRGRAHPGTFSYQEDEGRHPDGDTAIPPTIDVPAPHDEDIPEGIYVTVTGIPGLERLYREAKALGLRLYANDPDAVPGSEWLSPRAVANPRIRLHFARSGWGSVWLSQLTMTPLVAPSYDPHDDPEIYFNNICVEKLGLGVLYRGQPLADILAHAERLRPRVAALNAALAARFGTLDGNSYAARRITDLMTA</sequence>
<comment type="caution">
    <text evidence="1">The sequence shown here is derived from an EMBL/GenBank/DDBJ whole genome shotgun (WGS) entry which is preliminary data.</text>
</comment>